<dbReference type="InterPro" id="IPR011701">
    <property type="entry name" value="MFS"/>
</dbReference>
<feature type="transmembrane region" description="Helical" evidence="4">
    <location>
        <begin position="350"/>
        <end position="373"/>
    </location>
</feature>
<dbReference type="Gene3D" id="1.20.1250.20">
    <property type="entry name" value="MFS general substrate transporter like domains"/>
    <property type="match status" value="2"/>
</dbReference>
<gene>
    <name evidence="6" type="ORF">OLX77_11615</name>
</gene>
<dbReference type="EMBL" id="JAPHEH010000001">
    <property type="protein sequence ID" value="MDG4476802.1"/>
    <property type="molecule type" value="Genomic_DNA"/>
</dbReference>
<reference evidence="6" key="1">
    <citation type="journal article" date="2022" name="bioRxiv">
        <title>Thiovibrio frasassiensisgen. nov., sp. nov., an autotrophic, elemental sulfur disproportionating bacterium isolated from sulfidic karst sediment, and proposal of Thiovibrionaceae fam. nov.</title>
        <authorList>
            <person name="Aronson H."/>
            <person name="Thomas C."/>
            <person name="Bhattacharyya M."/>
            <person name="Eckstein S."/>
            <person name="Jensen S."/>
            <person name="Barco R."/>
            <person name="Macalady J."/>
            <person name="Amend J."/>
        </authorList>
    </citation>
    <scope>NUCLEOTIDE SEQUENCE</scope>
    <source>
        <strain evidence="6">RS19-109</strain>
    </source>
</reference>
<evidence type="ECO:0000256" key="4">
    <source>
        <dbReference type="SAM" id="Phobius"/>
    </source>
</evidence>
<protein>
    <submittedName>
        <fullName evidence="6">MFS transporter</fullName>
    </submittedName>
</protein>
<evidence type="ECO:0000256" key="3">
    <source>
        <dbReference type="ARBA" id="ARBA00023136"/>
    </source>
</evidence>
<comment type="caution">
    <text evidence="6">The sequence shown here is derived from an EMBL/GenBank/DDBJ whole genome shotgun (WGS) entry which is preliminary data.</text>
</comment>
<name>A0A9X4MHN9_9BACT</name>
<dbReference type="GO" id="GO:0005886">
    <property type="term" value="C:plasma membrane"/>
    <property type="evidence" value="ECO:0007669"/>
    <property type="project" value="TreeGrafter"/>
</dbReference>
<sequence length="417" mass="44345">MDCPVNSPAASAQPPAEKTAFIILIIISVCHLLNDMMQTLLSAIYPLLQSNYGLSFAQIGMITLTFQGTASILQPLVGFFIDRNPRPYSLAVGMTLTLVGLVLFSQAGSYPVLLLAAALVGTGSSVFHPESSRVARMASGGRHGLAQSLFQVGGNAGSAIGPLLAALIVLRHGQTSLAWFSLAALLGIYLLIRVGHWYKVHGLMRLISSAGAAVPQMELPRGRVALTLAVLLALMFSKFFYMASISSYYIFYLMERFQLPVQSAQLHLFAFFGAVATGTLVGGPIGDRFGRKVVIWVSILGVLPFTLALPYANLFWTGVLSVFIGVILASAFPAIVVYAQELLPARVGTVAGMSFGFAFGMGGIGAAVLGHLADVTSLGYVYHLCSYLPAIGLLAIFLPPLETETRQRRRLASGGAQ</sequence>
<dbReference type="InterPro" id="IPR036259">
    <property type="entry name" value="MFS_trans_sf"/>
</dbReference>
<dbReference type="PROSITE" id="PS50850">
    <property type="entry name" value="MFS"/>
    <property type="match status" value="1"/>
</dbReference>
<feature type="transmembrane region" description="Helical" evidence="4">
    <location>
        <begin position="88"/>
        <end position="104"/>
    </location>
</feature>
<dbReference type="Proteomes" id="UP001154240">
    <property type="component" value="Unassembled WGS sequence"/>
</dbReference>
<proteinExistence type="predicted"/>
<feature type="transmembrane region" description="Helical" evidence="4">
    <location>
        <begin position="264"/>
        <end position="281"/>
    </location>
</feature>
<feature type="transmembrane region" description="Helical" evidence="4">
    <location>
        <begin position="110"/>
        <end position="128"/>
    </location>
</feature>
<feature type="transmembrane region" description="Helical" evidence="4">
    <location>
        <begin position="379"/>
        <end position="401"/>
    </location>
</feature>
<feature type="domain" description="Major facilitator superfamily (MFS) profile" evidence="5">
    <location>
        <begin position="23"/>
        <end position="404"/>
    </location>
</feature>
<dbReference type="CDD" id="cd17478">
    <property type="entry name" value="MFS_FsR"/>
    <property type="match status" value="1"/>
</dbReference>
<dbReference type="SUPFAM" id="SSF103473">
    <property type="entry name" value="MFS general substrate transporter"/>
    <property type="match status" value="1"/>
</dbReference>
<evidence type="ECO:0000256" key="2">
    <source>
        <dbReference type="ARBA" id="ARBA00022989"/>
    </source>
</evidence>
<evidence type="ECO:0000259" key="5">
    <source>
        <dbReference type="PROSITE" id="PS50850"/>
    </source>
</evidence>
<dbReference type="PANTHER" id="PTHR43129:SF1">
    <property type="entry name" value="FOSMIDOMYCIN RESISTANCE PROTEIN"/>
    <property type="match status" value="1"/>
</dbReference>
<feature type="transmembrane region" description="Helical" evidence="4">
    <location>
        <begin position="21"/>
        <end position="45"/>
    </location>
</feature>
<keyword evidence="3 4" id="KW-0472">Membrane</keyword>
<feature type="transmembrane region" description="Helical" evidence="4">
    <location>
        <begin position="224"/>
        <end position="252"/>
    </location>
</feature>
<evidence type="ECO:0000313" key="6">
    <source>
        <dbReference type="EMBL" id="MDG4476802.1"/>
    </source>
</evidence>
<dbReference type="AlphaFoldDB" id="A0A9X4MHN9"/>
<keyword evidence="1 4" id="KW-0812">Transmembrane</keyword>
<dbReference type="PANTHER" id="PTHR43129">
    <property type="entry name" value="FOSMIDOMYCIN RESISTANCE PROTEIN"/>
    <property type="match status" value="1"/>
</dbReference>
<dbReference type="Pfam" id="PF07690">
    <property type="entry name" value="MFS_1"/>
    <property type="match status" value="1"/>
</dbReference>
<dbReference type="RefSeq" id="WP_307633767.1">
    <property type="nucleotide sequence ID" value="NZ_JAPHEH010000001.1"/>
</dbReference>
<keyword evidence="7" id="KW-1185">Reference proteome</keyword>
<feature type="transmembrane region" description="Helical" evidence="4">
    <location>
        <begin position="293"/>
        <end position="312"/>
    </location>
</feature>
<organism evidence="6 7">
    <name type="scientific">Thiovibrio frasassiensis</name>
    <dbReference type="NCBI Taxonomy" id="2984131"/>
    <lineage>
        <taxon>Bacteria</taxon>
        <taxon>Pseudomonadati</taxon>
        <taxon>Thermodesulfobacteriota</taxon>
        <taxon>Desulfobulbia</taxon>
        <taxon>Desulfobulbales</taxon>
        <taxon>Thiovibrionaceae</taxon>
        <taxon>Thiovibrio</taxon>
    </lineage>
</organism>
<dbReference type="InterPro" id="IPR020846">
    <property type="entry name" value="MFS_dom"/>
</dbReference>
<evidence type="ECO:0000313" key="7">
    <source>
        <dbReference type="Proteomes" id="UP001154240"/>
    </source>
</evidence>
<accession>A0A9X4MHN9</accession>
<reference evidence="6" key="2">
    <citation type="submission" date="2022-10" db="EMBL/GenBank/DDBJ databases">
        <authorList>
            <person name="Aronson H.S."/>
        </authorList>
    </citation>
    <scope>NUCLEOTIDE SEQUENCE</scope>
    <source>
        <strain evidence="6">RS19-109</strain>
    </source>
</reference>
<dbReference type="GO" id="GO:0022857">
    <property type="term" value="F:transmembrane transporter activity"/>
    <property type="evidence" value="ECO:0007669"/>
    <property type="project" value="InterPro"/>
</dbReference>
<evidence type="ECO:0000256" key="1">
    <source>
        <dbReference type="ARBA" id="ARBA00022692"/>
    </source>
</evidence>
<keyword evidence="2 4" id="KW-1133">Transmembrane helix</keyword>
<feature type="transmembrane region" description="Helical" evidence="4">
    <location>
        <begin position="318"/>
        <end position="338"/>
    </location>
</feature>
<feature type="transmembrane region" description="Helical" evidence="4">
    <location>
        <begin position="176"/>
        <end position="195"/>
    </location>
</feature>
<feature type="transmembrane region" description="Helical" evidence="4">
    <location>
        <begin position="149"/>
        <end position="170"/>
    </location>
</feature>
<feature type="transmembrane region" description="Helical" evidence="4">
    <location>
        <begin position="57"/>
        <end position="81"/>
    </location>
</feature>